<keyword evidence="1" id="KW-0472">Membrane</keyword>
<organism evidence="2">
    <name type="scientific">Oryza brachyantha</name>
    <name type="common">malo sina</name>
    <dbReference type="NCBI Taxonomy" id="4533"/>
    <lineage>
        <taxon>Eukaryota</taxon>
        <taxon>Viridiplantae</taxon>
        <taxon>Streptophyta</taxon>
        <taxon>Embryophyta</taxon>
        <taxon>Tracheophyta</taxon>
        <taxon>Spermatophyta</taxon>
        <taxon>Magnoliopsida</taxon>
        <taxon>Liliopsida</taxon>
        <taxon>Poales</taxon>
        <taxon>Poaceae</taxon>
        <taxon>BOP clade</taxon>
        <taxon>Oryzoideae</taxon>
        <taxon>Oryzeae</taxon>
        <taxon>Oryzinae</taxon>
        <taxon>Oryza</taxon>
    </lineage>
</organism>
<protein>
    <submittedName>
        <fullName evidence="2">Uncharacterized protein</fullName>
    </submittedName>
</protein>
<reference evidence="2" key="2">
    <citation type="submission" date="2013-04" db="UniProtKB">
        <authorList>
            <consortium name="EnsemblPlants"/>
        </authorList>
    </citation>
    <scope>IDENTIFICATION</scope>
</reference>
<keyword evidence="1" id="KW-1133">Transmembrane helix</keyword>
<dbReference type="AlphaFoldDB" id="J3NDR9"/>
<feature type="transmembrane region" description="Helical" evidence="1">
    <location>
        <begin position="156"/>
        <end position="180"/>
    </location>
</feature>
<reference evidence="2" key="1">
    <citation type="journal article" date="2013" name="Nat. Commun.">
        <title>Whole-genome sequencing of Oryza brachyantha reveals mechanisms underlying Oryza genome evolution.</title>
        <authorList>
            <person name="Chen J."/>
            <person name="Huang Q."/>
            <person name="Gao D."/>
            <person name="Wang J."/>
            <person name="Lang Y."/>
            <person name="Liu T."/>
            <person name="Li B."/>
            <person name="Bai Z."/>
            <person name="Luis Goicoechea J."/>
            <person name="Liang C."/>
            <person name="Chen C."/>
            <person name="Zhang W."/>
            <person name="Sun S."/>
            <person name="Liao Y."/>
            <person name="Zhang X."/>
            <person name="Yang L."/>
            <person name="Song C."/>
            <person name="Wang M."/>
            <person name="Shi J."/>
            <person name="Liu G."/>
            <person name="Liu J."/>
            <person name="Zhou H."/>
            <person name="Zhou W."/>
            <person name="Yu Q."/>
            <person name="An N."/>
            <person name="Chen Y."/>
            <person name="Cai Q."/>
            <person name="Wang B."/>
            <person name="Liu B."/>
            <person name="Min J."/>
            <person name="Huang Y."/>
            <person name="Wu H."/>
            <person name="Li Z."/>
            <person name="Zhang Y."/>
            <person name="Yin Y."/>
            <person name="Song W."/>
            <person name="Jiang J."/>
            <person name="Jackson S.A."/>
            <person name="Wing R.A."/>
            <person name="Wang J."/>
            <person name="Chen M."/>
        </authorList>
    </citation>
    <scope>NUCLEOTIDE SEQUENCE [LARGE SCALE GENOMIC DNA]</scope>
    <source>
        <strain evidence="2">cv. IRGC 101232</strain>
    </source>
</reference>
<sequence length="185" mass="20987">MDDAVEVPEINTFVRLPTYMREAHRGLFEPRVVSIGPYHSGKESTLDMEAHKDHVLHHGFFQRPGNANHAYYVQEVTNRCFAQARRCYAGGAVDDYTVEMLTRDGCFVAPPRILDNLLSDEDEVASFFNELGRCAMVDVRKHRYTGMFRDVNRTPLACLSLMAAVLLLSFSCISMVFAVLKYTRG</sequence>
<accession>J3NDR9</accession>
<evidence type="ECO:0000313" key="2">
    <source>
        <dbReference type="EnsemblPlants" id="OB12G21270.1"/>
    </source>
</evidence>
<name>J3NDR9_ORYBR</name>
<dbReference type="Gramene" id="OB12G21270.1">
    <property type="protein sequence ID" value="OB12G21270.1"/>
    <property type="gene ID" value="OB12G21270"/>
</dbReference>
<dbReference type="EnsemblPlants" id="OB12G21270.1">
    <property type="protein sequence ID" value="OB12G21270.1"/>
    <property type="gene ID" value="OB12G21270"/>
</dbReference>
<dbReference type="PANTHER" id="PTHR31170:SF25">
    <property type="entry name" value="BNAA09G04570D PROTEIN"/>
    <property type="match status" value="1"/>
</dbReference>
<evidence type="ECO:0000313" key="3">
    <source>
        <dbReference type="Proteomes" id="UP000006038"/>
    </source>
</evidence>
<evidence type="ECO:0000256" key="1">
    <source>
        <dbReference type="SAM" id="Phobius"/>
    </source>
</evidence>
<dbReference type="InterPro" id="IPR004158">
    <property type="entry name" value="DUF247_pln"/>
</dbReference>
<dbReference type="STRING" id="4533.J3NDR9"/>
<dbReference type="HOGENOM" id="CLU_1463427_0_0_1"/>
<proteinExistence type="predicted"/>
<dbReference type="Pfam" id="PF03140">
    <property type="entry name" value="DUF247"/>
    <property type="match status" value="1"/>
</dbReference>
<dbReference type="Proteomes" id="UP000006038">
    <property type="component" value="Chromosome 12"/>
</dbReference>
<keyword evidence="1" id="KW-0812">Transmembrane</keyword>
<keyword evidence="3" id="KW-1185">Reference proteome</keyword>
<dbReference type="PANTHER" id="PTHR31170">
    <property type="entry name" value="BNAC04G53230D PROTEIN"/>
    <property type="match status" value="1"/>
</dbReference>